<keyword evidence="1" id="KW-0472">Membrane</keyword>
<accession>A0A6C0I6U8</accession>
<reference evidence="2" key="1">
    <citation type="journal article" date="2020" name="Nature">
        <title>Giant virus diversity and host interactions through global metagenomics.</title>
        <authorList>
            <person name="Schulz F."/>
            <person name="Roux S."/>
            <person name="Paez-Espino D."/>
            <person name="Jungbluth S."/>
            <person name="Walsh D.A."/>
            <person name="Denef V.J."/>
            <person name="McMahon K.D."/>
            <person name="Konstantinidis K.T."/>
            <person name="Eloe-Fadrosh E.A."/>
            <person name="Kyrpides N.C."/>
            <person name="Woyke T."/>
        </authorList>
    </citation>
    <scope>NUCLEOTIDE SEQUENCE</scope>
    <source>
        <strain evidence="2">GVMAG-M-3300023184-50</strain>
    </source>
</reference>
<feature type="transmembrane region" description="Helical" evidence="1">
    <location>
        <begin position="20"/>
        <end position="53"/>
    </location>
</feature>
<sequence>MHSKIWRYLELEKKLEPSSFFSRLMLLGELVIHPIGHVLFWVCFLCFPSVLLYFGYSEEPSNMKIAMYAFGSIQTLIAMIRGWSDMVEYYNIGTLLYVTHIKQCRIPNPFVVRSATKSHQLFRYSSLIEYI</sequence>
<name>A0A6C0I6U8_9ZZZZ</name>
<organism evidence="2">
    <name type="scientific">viral metagenome</name>
    <dbReference type="NCBI Taxonomy" id="1070528"/>
    <lineage>
        <taxon>unclassified sequences</taxon>
        <taxon>metagenomes</taxon>
        <taxon>organismal metagenomes</taxon>
    </lineage>
</organism>
<keyword evidence="1" id="KW-1133">Transmembrane helix</keyword>
<protein>
    <submittedName>
        <fullName evidence="2">Uncharacterized protein</fullName>
    </submittedName>
</protein>
<proteinExistence type="predicted"/>
<keyword evidence="1" id="KW-0812">Transmembrane</keyword>
<dbReference type="EMBL" id="MN740114">
    <property type="protein sequence ID" value="QHT88320.1"/>
    <property type="molecule type" value="Genomic_DNA"/>
</dbReference>
<evidence type="ECO:0000256" key="1">
    <source>
        <dbReference type="SAM" id="Phobius"/>
    </source>
</evidence>
<dbReference type="AlphaFoldDB" id="A0A6C0I6U8"/>
<evidence type="ECO:0000313" key="2">
    <source>
        <dbReference type="EMBL" id="QHT88320.1"/>
    </source>
</evidence>